<reference evidence="1 2" key="1">
    <citation type="journal article" date="2005" name="Nucleic Acids Res.">
        <title>Genomic blueprint of Hahella chejuensis, a marine microbe producing an algicidal agent.</title>
        <authorList>
            <person name="Jeong H."/>
            <person name="Yim J.H."/>
            <person name="Lee C."/>
            <person name="Choi S.-H."/>
            <person name="Park Y.K."/>
            <person name="Yoon S.H."/>
            <person name="Hur C.-G."/>
            <person name="Kang H.-Y."/>
            <person name="Kim D."/>
            <person name="Lee H.H."/>
            <person name="Park K.H."/>
            <person name="Park S.-H."/>
            <person name="Park H.-S."/>
            <person name="Lee H.K."/>
            <person name="Oh T.K."/>
            <person name="Kim J.F."/>
        </authorList>
    </citation>
    <scope>NUCLEOTIDE SEQUENCE [LARGE SCALE GENOMIC DNA]</scope>
    <source>
        <strain evidence="1 2">KCTC 2396</strain>
    </source>
</reference>
<dbReference type="KEGG" id="hch:HCH_00001"/>
<protein>
    <submittedName>
        <fullName evidence="1">Uncharacterized protein</fullName>
    </submittedName>
</protein>
<gene>
    <name evidence="1" type="ordered locus">HCH_00001</name>
</gene>
<name>Q2SR00_HAHCH</name>
<keyword evidence="2" id="KW-1185">Reference proteome</keyword>
<evidence type="ECO:0000313" key="2">
    <source>
        <dbReference type="Proteomes" id="UP000000238"/>
    </source>
</evidence>
<proteinExistence type="predicted"/>
<organism evidence="1 2">
    <name type="scientific">Hahella chejuensis (strain KCTC 2396)</name>
    <dbReference type="NCBI Taxonomy" id="349521"/>
    <lineage>
        <taxon>Bacteria</taxon>
        <taxon>Pseudomonadati</taxon>
        <taxon>Pseudomonadota</taxon>
        <taxon>Gammaproteobacteria</taxon>
        <taxon>Oceanospirillales</taxon>
        <taxon>Hahellaceae</taxon>
        <taxon>Hahella</taxon>
    </lineage>
</organism>
<dbReference type="STRING" id="349521.HCH_00001"/>
<sequence>MGFGHRVLFSLKNINIRFSLYIESRRLKFAQKKSKHVRILEVWK</sequence>
<accession>Q2SR00</accession>
<evidence type="ECO:0000313" key="1">
    <source>
        <dbReference type="EMBL" id="ABC26924.1"/>
    </source>
</evidence>
<dbReference type="AlphaFoldDB" id="Q2SR00"/>
<dbReference type="Proteomes" id="UP000000238">
    <property type="component" value="Chromosome"/>
</dbReference>
<dbReference type="HOGENOM" id="CLU_3216946_0_0_6"/>
<dbReference type="EMBL" id="CP000155">
    <property type="protein sequence ID" value="ABC26924.1"/>
    <property type="molecule type" value="Genomic_DNA"/>
</dbReference>